<keyword evidence="3" id="KW-0281">Fimbrium</keyword>
<reference evidence="5 6" key="1">
    <citation type="submission" date="2019-07" db="EMBL/GenBank/DDBJ databases">
        <title>Caenimonas sedimenti sp. nov., isolated from activated sludge.</title>
        <authorList>
            <person name="Xu J."/>
        </authorList>
    </citation>
    <scope>NUCLEOTIDE SEQUENCE [LARGE SCALE GENOMIC DNA]</scope>
    <source>
        <strain evidence="5 6">HX-9-20</strain>
    </source>
</reference>
<keyword evidence="4" id="KW-0472">Membrane</keyword>
<dbReference type="InterPro" id="IPR045584">
    <property type="entry name" value="Pilin-like"/>
</dbReference>
<keyword evidence="6" id="KW-1185">Reference proteome</keyword>
<name>A0A562ZPR3_9BURK</name>
<organism evidence="5 6">
    <name type="scientific">Caenimonas sedimenti</name>
    <dbReference type="NCBI Taxonomy" id="2596921"/>
    <lineage>
        <taxon>Bacteria</taxon>
        <taxon>Pseudomonadati</taxon>
        <taxon>Pseudomonadota</taxon>
        <taxon>Betaproteobacteria</taxon>
        <taxon>Burkholderiales</taxon>
        <taxon>Comamonadaceae</taxon>
        <taxon>Caenimonas</taxon>
    </lineage>
</organism>
<dbReference type="Proteomes" id="UP000318199">
    <property type="component" value="Unassembled WGS sequence"/>
</dbReference>
<evidence type="ECO:0000256" key="4">
    <source>
        <dbReference type="SAM" id="Phobius"/>
    </source>
</evidence>
<dbReference type="AlphaFoldDB" id="A0A562ZPR3"/>
<evidence type="ECO:0000256" key="3">
    <source>
        <dbReference type="RuleBase" id="RU000389"/>
    </source>
</evidence>
<accession>A0A562ZPR3</accession>
<dbReference type="NCBIfam" id="TIGR02532">
    <property type="entry name" value="IV_pilin_GFxxxE"/>
    <property type="match status" value="1"/>
</dbReference>
<proteinExistence type="inferred from homology"/>
<dbReference type="InterPro" id="IPR012902">
    <property type="entry name" value="N_methyl_site"/>
</dbReference>
<dbReference type="GO" id="GO:0007155">
    <property type="term" value="P:cell adhesion"/>
    <property type="evidence" value="ECO:0007669"/>
    <property type="project" value="InterPro"/>
</dbReference>
<keyword evidence="4" id="KW-1133">Transmembrane helix</keyword>
<evidence type="ECO:0000313" key="6">
    <source>
        <dbReference type="Proteomes" id="UP000318199"/>
    </source>
</evidence>
<keyword evidence="4" id="KW-0812">Transmembrane</keyword>
<protein>
    <submittedName>
        <fullName evidence="5">Prepilin-type N-terminal cleavage/methylation domain-containing protein</fullName>
    </submittedName>
</protein>
<comment type="similarity">
    <text evidence="1 3">Belongs to the N-Me-Phe pilin family.</text>
</comment>
<dbReference type="PROSITE" id="PS00409">
    <property type="entry name" value="PROKAR_NTER_METHYL"/>
    <property type="match status" value="1"/>
</dbReference>
<feature type="transmembrane region" description="Helical" evidence="4">
    <location>
        <begin position="12"/>
        <end position="32"/>
    </location>
</feature>
<dbReference type="InterPro" id="IPR001082">
    <property type="entry name" value="Pilin"/>
</dbReference>
<dbReference type="PANTHER" id="PTHR30093">
    <property type="entry name" value="GENERAL SECRETION PATHWAY PROTEIN G"/>
    <property type="match status" value="1"/>
</dbReference>
<dbReference type="EMBL" id="VOBQ01000012">
    <property type="protein sequence ID" value="TWO70523.1"/>
    <property type="molecule type" value="Genomic_DNA"/>
</dbReference>
<comment type="caution">
    <text evidence="5">The sequence shown here is derived from an EMBL/GenBank/DDBJ whole genome shotgun (WGS) entry which is preliminary data.</text>
</comment>
<dbReference type="Pfam" id="PF00114">
    <property type="entry name" value="Pilin"/>
    <property type="match status" value="1"/>
</dbReference>
<evidence type="ECO:0000256" key="1">
    <source>
        <dbReference type="ARBA" id="ARBA00005233"/>
    </source>
</evidence>
<keyword evidence="2" id="KW-0488">Methylation</keyword>
<dbReference type="SUPFAM" id="SSF54523">
    <property type="entry name" value="Pili subunits"/>
    <property type="match status" value="1"/>
</dbReference>
<evidence type="ECO:0000256" key="2">
    <source>
        <dbReference type="ARBA" id="ARBA00022481"/>
    </source>
</evidence>
<dbReference type="GO" id="GO:0009289">
    <property type="term" value="C:pilus"/>
    <property type="evidence" value="ECO:0007669"/>
    <property type="project" value="InterPro"/>
</dbReference>
<dbReference type="Pfam" id="PF07963">
    <property type="entry name" value="N_methyl"/>
    <property type="match status" value="1"/>
</dbReference>
<dbReference type="Gene3D" id="3.30.700.10">
    <property type="entry name" value="Glycoprotein, Type 4 Pilin"/>
    <property type="match status" value="1"/>
</dbReference>
<evidence type="ECO:0000313" key="5">
    <source>
        <dbReference type="EMBL" id="TWO70523.1"/>
    </source>
</evidence>
<dbReference type="PANTHER" id="PTHR30093:SF34">
    <property type="entry name" value="PREPILIN PEPTIDASE-DEPENDENT PROTEIN D"/>
    <property type="match status" value="1"/>
</dbReference>
<dbReference type="OrthoDB" id="8607132at2"/>
<sequence>MREARNRGFTLIEILVVVAIIGILAAVAMPMYQDYSKRAKLTEVVLAASACRTTVTDVYVQSGTTAVSAATFGCNVSAVASRYVKTISTDDKGAITVVALGFDDLDIDNRAIVLTPYHDNTTVKDPAVAGHLGQPVFKWVCGPRPAQGIPARLLPHSCRGA</sequence>
<gene>
    <name evidence="5" type="ORF">FN976_15645</name>
</gene>